<keyword evidence="2" id="KW-0808">Transferase</keyword>
<sequence>APGHRPGDERHQGGARRRHRGDRGAGLGRGRTGAPAPQLGAAGRRRDLGERARGGGGLSRPDGAARGARRRPQHPARVRGAVG</sequence>
<dbReference type="GO" id="GO:0004370">
    <property type="term" value="F:glycerol kinase activity"/>
    <property type="evidence" value="ECO:0007669"/>
    <property type="project" value="UniProtKB-EC"/>
</dbReference>
<name>A0A6J4RGU4_9ACTN</name>
<keyword evidence="2" id="KW-0418">Kinase</keyword>
<gene>
    <name evidence="2" type="ORF">AVDCRST_MAG65-864</name>
</gene>
<dbReference type="EC" id="2.7.1.30" evidence="2"/>
<feature type="compositionally biased region" description="Basic and acidic residues" evidence="1">
    <location>
        <begin position="44"/>
        <end position="53"/>
    </location>
</feature>
<dbReference type="EMBL" id="CADCVL010000148">
    <property type="protein sequence ID" value="CAA9472372.1"/>
    <property type="molecule type" value="Genomic_DNA"/>
</dbReference>
<organism evidence="2">
    <name type="scientific">uncultured Solirubrobacteraceae bacterium</name>
    <dbReference type="NCBI Taxonomy" id="1162706"/>
    <lineage>
        <taxon>Bacteria</taxon>
        <taxon>Bacillati</taxon>
        <taxon>Actinomycetota</taxon>
        <taxon>Thermoleophilia</taxon>
        <taxon>Solirubrobacterales</taxon>
        <taxon>Solirubrobacteraceae</taxon>
        <taxon>environmental samples</taxon>
    </lineage>
</organism>
<feature type="non-terminal residue" evidence="2">
    <location>
        <position position="83"/>
    </location>
</feature>
<feature type="non-terminal residue" evidence="2">
    <location>
        <position position="1"/>
    </location>
</feature>
<feature type="compositionally biased region" description="Basic residues" evidence="1">
    <location>
        <begin position="67"/>
        <end position="77"/>
    </location>
</feature>
<proteinExistence type="predicted"/>
<feature type="region of interest" description="Disordered" evidence="1">
    <location>
        <begin position="1"/>
        <end position="83"/>
    </location>
</feature>
<feature type="compositionally biased region" description="Basic and acidic residues" evidence="1">
    <location>
        <begin position="1"/>
        <end position="12"/>
    </location>
</feature>
<evidence type="ECO:0000256" key="1">
    <source>
        <dbReference type="SAM" id="MobiDB-lite"/>
    </source>
</evidence>
<evidence type="ECO:0000313" key="2">
    <source>
        <dbReference type="EMBL" id="CAA9472372.1"/>
    </source>
</evidence>
<dbReference type="AlphaFoldDB" id="A0A6J4RGU4"/>
<reference evidence="2" key="1">
    <citation type="submission" date="2020-02" db="EMBL/GenBank/DDBJ databases">
        <authorList>
            <person name="Meier V. D."/>
        </authorList>
    </citation>
    <scope>NUCLEOTIDE SEQUENCE</scope>
    <source>
        <strain evidence="2">AVDCRST_MAG65</strain>
    </source>
</reference>
<accession>A0A6J4RGU4</accession>
<protein>
    <submittedName>
        <fullName evidence="2">Glycerol kinase</fullName>
        <ecNumber evidence="2">2.7.1.30</ecNumber>
    </submittedName>
</protein>